<sequence length="81" mass="9261">MLVLFTPTASDRKYVWLEIGMFLGARKRIVGALYGVRKEDISTDQYTPVALKRIDSVELNNIESYFSELAQRVQAWGTPHV</sequence>
<name>A0A7Y9U5H5_9BURK</name>
<protein>
    <recommendedName>
        <fullName evidence="3">TIR domain-containing protein</fullName>
    </recommendedName>
</protein>
<keyword evidence="2" id="KW-1185">Reference proteome</keyword>
<evidence type="ECO:0000313" key="1">
    <source>
        <dbReference type="EMBL" id="NYG31602.1"/>
    </source>
</evidence>
<accession>A0A7Y9U5H5</accession>
<evidence type="ECO:0008006" key="3">
    <source>
        <dbReference type="Google" id="ProtNLM"/>
    </source>
</evidence>
<organism evidence="1 2">
    <name type="scientific">Sphaerotilus montanus</name>
    <dbReference type="NCBI Taxonomy" id="522889"/>
    <lineage>
        <taxon>Bacteria</taxon>
        <taxon>Pseudomonadati</taxon>
        <taxon>Pseudomonadota</taxon>
        <taxon>Betaproteobacteria</taxon>
        <taxon>Burkholderiales</taxon>
        <taxon>Sphaerotilaceae</taxon>
        <taxon>Sphaerotilus</taxon>
    </lineage>
</organism>
<reference evidence="1 2" key="1">
    <citation type="submission" date="2020-07" db="EMBL/GenBank/DDBJ databases">
        <title>Genomic Encyclopedia of Archaeal and Bacterial Type Strains, Phase II (KMG-II): from individual species to whole genera.</title>
        <authorList>
            <person name="Goeker M."/>
        </authorList>
    </citation>
    <scope>NUCLEOTIDE SEQUENCE [LARGE SCALE GENOMIC DNA]</scope>
    <source>
        <strain evidence="1 2">DSM 21226</strain>
    </source>
</reference>
<dbReference type="EMBL" id="JACCFH010000001">
    <property type="protein sequence ID" value="NYG31602.1"/>
    <property type="molecule type" value="Genomic_DNA"/>
</dbReference>
<gene>
    <name evidence="1" type="ORF">BDD16_000588</name>
</gene>
<evidence type="ECO:0000313" key="2">
    <source>
        <dbReference type="Proteomes" id="UP000518288"/>
    </source>
</evidence>
<dbReference type="AlphaFoldDB" id="A0A7Y9U5H5"/>
<dbReference type="Proteomes" id="UP000518288">
    <property type="component" value="Unassembled WGS sequence"/>
</dbReference>
<proteinExistence type="predicted"/>
<comment type="caution">
    <text evidence="1">The sequence shown here is derived from an EMBL/GenBank/DDBJ whole genome shotgun (WGS) entry which is preliminary data.</text>
</comment>